<evidence type="ECO:0008006" key="3">
    <source>
        <dbReference type="Google" id="ProtNLM"/>
    </source>
</evidence>
<evidence type="ECO:0000313" key="1">
    <source>
        <dbReference type="EMBL" id="GGU67709.1"/>
    </source>
</evidence>
<organism evidence="1 2">
    <name type="scientific">Lentzea flava</name>
    <dbReference type="NCBI Taxonomy" id="103732"/>
    <lineage>
        <taxon>Bacteria</taxon>
        <taxon>Bacillati</taxon>
        <taxon>Actinomycetota</taxon>
        <taxon>Actinomycetes</taxon>
        <taxon>Pseudonocardiales</taxon>
        <taxon>Pseudonocardiaceae</taxon>
        <taxon>Lentzea</taxon>
    </lineage>
</organism>
<reference evidence="2" key="1">
    <citation type="journal article" date="2019" name="Int. J. Syst. Evol. Microbiol.">
        <title>The Global Catalogue of Microorganisms (GCM) 10K type strain sequencing project: providing services to taxonomists for standard genome sequencing and annotation.</title>
        <authorList>
            <consortium name="The Broad Institute Genomics Platform"/>
            <consortium name="The Broad Institute Genome Sequencing Center for Infectious Disease"/>
            <person name="Wu L."/>
            <person name="Ma J."/>
        </authorList>
    </citation>
    <scope>NUCLEOTIDE SEQUENCE [LARGE SCALE GENOMIC DNA]</scope>
    <source>
        <strain evidence="2">JCM 3296</strain>
    </source>
</reference>
<comment type="caution">
    <text evidence="1">The sequence shown here is derived from an EMBL/GenBank/DDBJ whole genome shotgun (WGS) entry which is preliminary data.</text>
</comment>
<dbReference type="Pfam" id="PF14433">
    <property type="entry name" value="SUKH-3"/>
    <property type="match status" value="1"/>
</dbReference>
<dbReference type="RefSeq" id="WP_229813221.1">
    <property type="nucleotide sequence ID" value="NZ_BMRE01000043.1"/>
</dbReference>
<dbReference type="Proteomes" id="UP000649573">
    <property type="component" value="Unassembled WGS sequence"/>
</dbReference>
<protein>
    <recommendedName>
        <fullName evidence="3">SUKH-3 immunity protein</fullName>
    </recommendedName>
</protein>
<sequence>MTSRFTRETEKTLRGAGWYPGRTVDTAVWRVPLEESGFVFPEAAERFLAEFGGLSVDHGGPGLTRAKEPFEFDPLLALGEDDRFGEWGASVGRVIAPLGELDRGRFFLGIDENSVIYLVADWLASFGAGDEGLEHLVLGVMPERVRAS</sequence>
<evidence type="ECO:0000313" key="2">
    <source>
        <dbReference type="Proteomes" id="UP000649573"/>
    </source>
</evidence>
<dbReference type="InterPro" id="IPR025850">
    <property type="entry name" value="SUKH-3"/>
</dbReference>
<dbReference type="EMBL" id="BMRE01000043">
    <property type="protein sequence ID" value="GGU67709.1"/>
    <property type="molecule type" value="Genomic_DNA"/>
</dbReference>
<name>A0ABQ2V5Y5_9PSEU</name>
<proteinExistence type="predicted"/>
<keyword evidence="2" id="KW-1185">Reference proteome</keyword>
<gene>
    <name evidence="1" type="ORF">GCM10010178_69290</name>
</gene>
<accession>A0ABQ2V5Y5</accession>